<evidence type="ECO:0000313" key="8">
    <source>
        <dbReference type="Proteomes" id="UP000714275"/>
    </source>
</evidence>
<evidence type="ECO:0000256" key="5">
    <source>
        <dbReference type="PROSITE-ProRule" id="PRU00104"/>
    </source>
</evidence>
<accession>A0A9P6ZL50</accession>
<dbReference type="GO" id="GO:0000209">
    <property type="term" value="P:protein polyubiquitination"/>
    <property type="evidence" value="ECO:0007669"/>
    <property type="project" value="InterPro"/>
</dbReference>
<dbReference type="OrthoDB" id="8068875at2759"/>
<name>A0A9P6ZL50_9AGAM</name>
<dbReference type="GO" id="GO:0061630">
    <property type="term" value="F:ubiquitin protein ligase activity"/>
    <property type="evidence" value="ECO:0007669"/>
    <property type="project" value="UniProtKB-EC"/>
</dbReference>
<organism evidence="7 8">
    <name type="scientific">Suillus placidus</name>
    <dbReference type="NCBI Taxonomy" id="48579"/>
    <lineage>
        <taxon>Eukaryota</taxon>
        <taxon>Fungi</taxon>
        <taxon>Dikarya</taxon>
        <taxon>Basidiomycota</taxon>
        <taxon>Agaricomycotina</taxon>
        <taxon>Agaricomycetes</taxon>
        <taxon>Agaricomycetidae</taxon>
        <taxon>Boletales</taxon>
        <taxon>Suillineae</taxon>
        <taxon>Suillaceae</taxon>
        <taxon>Suillus</taxon>
    </lineage>
</organism>
<keyword evidence="3" id="KW-0808">Transferase</keyword>
<evidence type="ECO:0000256" key="4">
    <source>
        <dbReference type="ARBA" id="ARBA00022786"/>
    </source>
</evidence>
<comment type="caution">
    <text evidence="5">Lacks conserved residue(s) required for the propagation of feature annotation.</text>
</comment>
<dbReference type="AlphaFoldDB" id="A0A9P6ZL50"/>
<dbReference type="EMBL" id="JABBWD010000069">
    <property type="protein sequence ID" value="KAG1769909.1"/>
    <property type="molecule type" value="Genomic_DNA"/>
</dbReference>
<dbReference type="InterPro" id="IPR000569">
    <property type="entry name" value="HECT_dom"/>
</dbReference>
<comment type="caution">
    <text evidence="7">The sequence shown here is derived from an EMBL/GenBank/DDBJ whole genome shotgun (WGS) entry which is preliminary data.</text>
</comment>
<evidence type="ECO:0000256" key="3">
    <source>
        <dbReference type="ARBA" id="ARBA00022679"/>
    </source>
</evidence>
<keyword evidence="4 5" id="KW-0833">Ubl conjugation pathway</keyword>
<protein>
    <recommendedName>
        <fullName evidence="2">HECT-type E3 ubiquitin transferase</fullName>
        <ecNumber evidence="2">2.3.2.26</ecNumber>
    </recommendedName>
</protein>
<gene>
    <name evidence="7" type="ORF">EV702DRAFT_1189003</name>
</gene>
<evidence type="ECO:0000256" key="1">
    <source>
        <dbReference type="ARBA" id="ARBA00000885"/>
    </source>
</evidence>
<dbReference type="InterPro" id="IPR035983">
    <property type="entry name" value="Hect_E3_ubiquitin_ligase"/>
</dbReference>
<dbReference type="PANTHER" id="PTHR45700:SF2">
    <property type="entry name" value="UBIQUITIN-PROTEIN LIGASE E3C"/>
    <property type="match status" value="1"/>
</dbReference>
<feature type="domain" description="HECT" evidence="6">
    <location>
        <begin position="1"/>
        <end position="66"/>
    </location>
</feature>
<sequence>MIDPKWLRMFNQQELQILLGGVNAPVDVQDLRAHTQYGGLSVLEDFDQEQRRLFLRFVTSCSRPPLLTCVNLLKLHDKLLQAISSGAGFDLS</sequence>
<proteinExistence type="predicted"/>
<dbReference type="InterPro" id="IPR044611">
    <property type="entry name" value="E3A/B/C-like"/>
</dbReference>
<comment type="catalytic activity">
    <reaction evidence="1">
        <text>S-ubiquitinyl-[E2 ubiquitin-conjugating enzyme]-L-cysteine + [acceptor protein]-L-lysine = [E2 ubiquitin-conjugating enzyme]-L-cysteine + N(6)-ubiquitinyl-[acceptor protein]-L-lysine.</text>
        <dbReference type="EC" id="2.3.2.26"/>
    </reaction>
</comment>
<keyword evidence="8" id="KW-1185">Reference proteome</keyword>
<dbReference type="Gene3D" id="3.30.2410.10">
    <property type="entry name" value="Hect, E3 ligase catalytic domain"/>
    <property type="match status" value="1"/>
</dbReference>
<dbReference type="GO" id="GO:0006511">
    <property type="term" value="P:ubiquitin-dependent protein catabolic process"/>
    <property type="evidence" value="ECO:0007669"/>
    <property type="project" value="TreeGrafter"/>
</dbReference>
<dbReference type="PROSITE" id="PS50237">
    <property type="entry name" value="HECT"/>
    <property type="match status" value="1"/>
</dbReference>
<dbReference type="SUPFAM" id="SSF56204">
    <property type="entry name" value="Hect, E3 ligase catalytic domain"/>
    <property type="match status" value="1"/>
</dbReference>
<dbReference type="Pfam" id="PF00632">
    <property type="entry name" value="HECT"/>
    <property type="match status" value="1"/>
</dbReference>
<reference evidence="7" key="1">
    <citation type="journal article" date="2020" name="New Phytol.">
        <title>Comparative genomics reveals dynamic genome evolution in host specialist ectomycorrhizal fungi.</title>
        <authorList>
            <person name="Lofgren L.A."/>
            <person name="Nguyen N.H."/>
            <person name="Vilgalys R."/>
            <person name="Ruytinx J."/>
            <person name="Liao H.L."/>
            <person name="Branco S."/>
            <person name="Kuo A."/>
            <person name="LaButti K."/>
            <person name="Lipzen A."/>
            <person name="Andreopoulos W."/>
            <person name="Pangilinan J."/>
            <person name="Riley R."/>
            <person name="Hundley H."/>
            <person name="Na H."/>
            <person name="Barry K."/>
            <person name="Grigoriev I.V."/>
            <person name="Stajich J.E."/>
            <person name="Kennedy P.G."/>
        </authorList>
    </citation>
    <scope>NUCLEOTIDE SEQUENCE</scope>
    <source>
        <strain evidence="7">DOB743</strain>
    </source>
</reference>
<dbReference type="EC" id="2.3.2.26" evidence="2"/>
<evidence type="ECO:0000259" key="6">
    <source>
        <dbReference type="PROSITE" id="PS50237"/>
    </source>
</evidence>
<evidence type="ECO:0000256" key="2">
    <source>
        <dbReference type="ARBA" id="ARBA00012485"/>
    </source>
</evidence>
<evidence type="ECO:0000313" key="7">
    <source>
        <dbReference type="EMBL" id="KAG1769909.1"/>
    </source>
</evidence>
<dbReference type="Proteomes" id="UP000714275">
    <property type="component" value="Unassembled WGS sequence"/>
</dbReference>
<dbReference type="PANTHER" id="PTHR45700">
    <property type="entry name" value="UBIQUITIN-PROTEIN LIGASE E3C"/>
    <property type="match status" value="1"/>
</dbReference>